<dbReference type="AlphaFoldDB" id="X1NVV6"/>
<gene>
    <name evidence="1" type="ORF">S06H3_37342</name>
</gene>
<accession>X1NVV6</accession>
<name>X1NVV6_9ZZZZ</name>
<proteinExistence type="predicted"/>
<protein>
    <submittedName>
        <fullName evidence="1">Uncharacterized protein</fullName>
    </submittedName>
</protein>
<dbReference type="EMBL" id="BARV01022681">
    <property type="protein sequence ID" value="GAI22794.1"/>
    <property type="molecule type" value="Genomic_DNA"/>
</dbReference>
<feature type="non-terminal residue" evidence="1">
    <location>
        <position position="1"/>
    </location>
</feature>
<reference evidence="1" key="1">
    <citation type="journal article" date="2014" name="Front. Microbiol.">
        <title>High frequency of phylogenetically diverse reductive dehalogenase-homologous genes in deep subseafloor sedimentary metagenomes.</title>
        <authorList>
            <person name="Kawai M."/>
            <person name="Futagami T."/>
            <person name="Toyoda A."/>
            <person name="Takaki Y."/>
            <person name="Nishi S."/>
            <person name="Hori S."/>
            <person name="Arai W."/>
            <person name="Tsubouchi T."/>
            <person name="Morono Y."/>
            <person name="Uchiyama I."/>
            <person name="Ito T."/>
            <person name="Fujiyama A."/>
            <person name="Inagaki F."/>
            <person name="Takami H."/>
        </authorList>
    </citation>
    <scope>NUCLEOTIDE SEQUENCE</scope>
    <source>
        <strain evidence="1">Expedition CK06-06</strain>
    </source>
</reference>
<comment type="caution">
    <text evidence="1">The sequence shown here is derived from an EMBL/GenBank/DDBJ whole genome shotgun (WGS) entry which is preliminary data.</text>
</comment>
<evidence type="ECO:0000313" key="1">
    <source>
        <dbReference type="EMBL" id="GAI22794.1"/>
    </source>
</evidence>
<sequence>AKKFDCHVRFFKNHDDLRKHLKYQLRSPMQDLVKKVQAIRARGDEKGAERYLDVALYRLMELKAKQGRRKRSSWLGRFSPRKRVEFLEEMGVEIVEAPPKEQSFVPMIGFKILKSLYTKGLAICEKIGDYDEGGGFHSVTPNWQIVDGQGRELKYYNGAARFVLPLSCFDFGPSLPCKIYRRVDRGPPESQRVNA</sequence>
<organism evidence="1">
    <name type="scientific">marine sediment metagenome</name>
    <dbReference type="NCBI Taxonomy" id="412755"/>
    <lineage>
        <taxon>unclassified sequences</taxon>
        <taxon>metagenomes</taxon>
        <taxon>ecological metagenomes</taxon>
    </lineage>
</organism>